<dbReference type="EMBL" id="LJRI01000509">
    <property type="protein sequence ID" value="KPY98622.1"/>
    <property type="molecule type" value="Genomic_DNA"/>
</dbReference>
<organism evidence="1 2">
    <name type="scientific">Pseudomonas syringae pv. spinaceae</name>
    <dbReference type="NCBI Taxonomy" id="264459"/>
    <lineage>
        <taxon>Bacteria</taxon>
        <taxon>Pseudomonadati</taxon>
        <taxon>Pseudomonadota</taxon>
        <taxon>Gammaproteobacteria</taxon>
        <taxon>Pseudomonadales</taxon>
        <taxon>Pseudomonadaceae</taxon>
        <taxon>Pseudomonas</taxon>
        <taxon>Pseudomonas syringae</taxon>
    </lineage>
</organism>
<dbReference type="Proteomes" id="UP000050384">
    <property type="component" value="Unassembled WGS sequence"/>
</dbReference>
<protein>
    <submittedName>
        <fullName evidence="1">Metal ABC transporter ATPase</fullName>
    </submittedName>
</protein>
<accession>A0A0Q0BVE8</accession>
<gene>
    <name evidence="1" type="ORF">ALO94_200299</name>
</gene>
<sequence length="97" mass="10730">MVKHTPGDRPVALQVLDDLHALKQLFATRLQVADLLDADIELGDLGLQKRVAGHLMFNGAADVAVDQKENADRHHQHADQCGQKAFFACFAKLFTPR</sequence>
<comment type="caution">
    <text evidence="1">The sequence shown here is derived from an EMBL/GenBank/DDBJ whole genome shotgun (WGS) entry which is preliminary data.</text>
</comment>
<evidence type="ECO:0000313" key="1">
    <source>
        <dbReference type="EMBL" id="KPY98622.1"/>
    </source>
</evidence>
<reference evidence="1 2" key="1">
    <citation type="submission" date="2015-09" db="EMBL/GenBank/DDBJ databases">
        <title>Genome announcement of multiple Pseudomonas syringae strains.</title>
        <authorList>
            <person name="Thakur S."/>
            <person name="Wang P.W."/>
            <person name="Gong Y."/>
            <person name="Weir B.S."/>
            <person name="Guttman D.S."/>
        </authorList>
    </citation>
    <scope>NUCLEOTIDE SEQUENCE [LARGE SCALE GENOMIC DNA]</scope>
    <source>
        <strain evidence="1 2">ICMP16929</strain>
    </source>
</reference>
<evidence type="ECO:0000313" key="2">
    <source>
        <dbReference type="Proteomes" id="UP000050384"/>
    </source>
</evidence>
<dbReference type="AlphaFoldDB" id="A0A0Q0BVE8"/>
<name>A0A0Q0BVE8_PSESX</name>
<proteinExistence type="predicted"/>